<protein>
    <recommendedName>
        <fullName evidence="5">HD-CE domain-containing protein</fullName>
    </recommendedName>
</protein>
<dbReference type="EMBL" id="VAUP01000015">
    <property type="protein sequence ID" value="TLX43833.1"/>
    <property type="molecule type" value="Genomic_DNA"/>
</dbReference>
<proteinExistence type="inferred from homology"/>
<evidence type="ECO:0000256" key="4">
    <source>
        <dbReference type="ARBA" id="ARBA00023186"/>
    </source>
</evidence>
<dbReference type="RefSeq" id="WP_138398742.1">
    <property type="nucleotide sequence ID" value="NZ_JBAFVI010000001.1"/>
</dbReference>
<keyword evidence="2" id="KW-0547">Nucleotide-binding</keyword>
<dbReference type="InterPro" id="IPR056471">
    <property type="entry name" value="HD-CE"/>
</dbReference>
<evidence type="ECO:0000256" key="1">
    <source>
        <dbReference type="ARBA" id="ARBA00008239"/>
    </source>
</evidence>
<dbReference type="Gene3D" id="3.30.565.10">
    <property type="entry name" value="Histidine kinase-like ATPase, C-terminal domain"/>
    <property type="match status" value="1"/>
</dbReference>
<accession>A0A6C1KWG2</accession>
<comment type="caution">
    <text evidence="6">The sequence shown here is derived from an EMBL/GenBank/DDBJ whole genome shotgun (WGS) entry which is preliminary data.</text>
</comment>
<dbReference type="GO" id="GO:0016887">
    <property type="term" value="F:ATP hydrolysis activity"/>
    <property type="evidence" value="ECO:0007669"/>
    <property type="project" value="InterPro"/>
</dbReference>
<dbReference type="GO" id="GO:0005524">
    <property type="term" value="F:ATP binding"/>
    <property type="evidence" value="ECO:0007669"/>
    <property type="project" value="UniProtKB-KW"/>
</dbReference>
<gene>
    <name evidence="6" type="ORF">FBQ73_06960</name>
</gene>
<dbReference type="OrthoDB" id="9802640at2"/>
<evidence type="ECO:0000313" key="6">
    <source>
        <dbReference type="EMBL" id="TLX43833.1"/>
    </source>
</evidence>
<sequence>MTIERLEETLLWRQSLHARENDPHAKYRDRLRSSLLTMRDNVIPFVRNIHRDVLGLTVHDETHLDTLWDTASIIAGEEFELTPIEAFVFGASVLLHDTGMAVASYPGGLAELRETAIWRDAEAAAKSRRRPLSDAPLSSSEKQAILFLVLRKLHAEQAAKLIDFTFKRPNRDEAIPLLQDIGLKDALGETIGRIAHSHHWHNADLSGKLVPVAGTVPGFPTEWTINELKVACLLRCADAAHIDALRAPTMLFAISHVEDTSAEHWTFQNKLNAVTRQKDKLFYYAGQSFCADEAGSWWLAYDTMQMIDREIKLCNAILEETGASQFATIGVHGIDSPRLLSKSVRVDGWTPIGAEVKVSDPVHLARTLGGRNLYGLGAIAPVRELLQNAVDAVRARRAHQSRESDWGKIRLIIERPDSESPDVWLHVDDTGTGMSERVVTGPLIDFGKSFWSSTLLDEEFPGLRSNAPKLVGKFGIGFFSIFLLGDAVRVVTHRFDASESSAVVLSFDELTRRPLLRKTVTGELPLDYTTRVSVKLSDATLAQIEPQKAGAFRAPHYVSFVSLILHLVAAVDVDIEIIDRVHQQSHKHCGQWLASSPKDFLEEVCALQNPNGILQYIEAHQDRVRLITEEDGTVVGRAVLALPGLGDKSGFLVSVGGFSSQRVLLEKYRFNNEPPESGVFSGSHSIVGVVLGDTSDASRALASPTVSREAIARWAQEQDSLIAPERFTTLSRVAICHSLIKLGAESKLLPFGFLGGKFVTIDEFRHSIRDSIYIDIPIEHSDYKNSLSFRGMNNLTTPYFTSQLHPTVAVVHQLSNNADLLTEEERREIVDCGRKALSADQISRVIDNHELQYLCDLARNVWASDLAFSIERADLIAGNAFAGHLRSWVLRLRGSRR</sequence>
<name>A0A6C1KWG2_XANAU</name>
<reference evidence="6 7" key="1">
    <citation type="submission" date="2019-05" db="EMBL/GenBank/DDBJ databases">
        <authorList>
            <person name="Zhou X."/>
        </authorList>
    </citation>
    <scope>NUCLEOTIDE SEQUENCE [LARGE SCALE GENOMIC DNA]</scope>
    <source>
        <strain evidence="6 7">DSM 432</strain>
    </source>
</reference>
<dbReference type="GeneID" id="95773196"/>
<evidence type="ECO:0000313" key="7">
    <source>
        <dbReference type="Proteomes" id="UP000305131"/>
    </source>
</evidence>
<dbReference type="PRINTS" id="PR00775">
    <property type="entry name" value="HEATSHOCK90"/>
</dbReference>
<evidence type="ECO:0000256" key="3">
    <source>
        <dbReference type="ARBA" id="ARBA00022840"/>
    </source>
</evidence>
<dbReference type="InterPro" id="IPR036890">
    <property type="entry name" value="HATPase_C_sf"/>
</dbReference>
<evidence type="ECO:0000259" key="5">
    <source>
        <dbReference type="Pfam" id="PF24391"/>
    </source>
</evidence>
<dbReference type="GO" id="GO:0051082">
    <property type="term" value="F:unfolded protein binding"/>
    <property type="evidence" value="ECO:0007669"/>
    <property type="project" value="InterPro"/>
</dbReference>
<dbReference type="GO" id="GO:0140662">
    <property type="term" value="F:ATP-dependent protein folding chaperone"/>
    <property type="evidence" value="ECO:0007669"/>
    <property type="project" value="InterPro"/>
</dbReference>
<dbReference type="PANTHER" id="PTHR11528">
    <property type="entry name" value="HEAT SHOCK PROTEIN 90 FAMILY MEMBER"/>
    <property type="match status" value="1"/>
</dbReference>
<dbReference type="AlphaFoldDB" id="A0A6C1KWG2"/>
<evidence type="ECO:0000256" key="2">
    <source>
        <dbReference type="ARBA" id="ARBA00022741"/>
    </source>
</evidence>
<dbReference type="InterPro" id="IPR020575">
    <property type="entry name" value="Hsp90_N"/>
</dbReference>
<comment type="similarity">
    <text evidence="1">Belongs to the heat shock protein 90 family.</text>
</comment>
<dbReference type="Pfam" id="PF24391">
    <property type="entry name" value="HD-CE"/>
    <property type="match status" value="1"/>
</dbReference>
<organism evidence="6 7">
    <name type="scientific">Xanthobacter autotrophicus</name>
    <dbReference type="NCBI Taxonomy" id="280"/>
    <lineage>
        <taxon>Bacteria</taxon>
        <taxon>Pseudomonadati</taxon>
        <taxon>Pseudomonadota</taxon>
        <taxon>Alphaproteobacteria</taxon>
        <taxon>Hyphomicrobiales</taxon>
        <taxon>Xanthobacteraceae</taxon>
        <taxon>Xanthobacter</taxon>
    </lineage>
</organism>
<dbReference type="Proteomes" id="UP000305131">
    <property type="component" value="Unassembled WGS sequence"/>
</dbReference>
<keyword evidence="3" id="KW-0067">ATP-binding</keyword>
<dbReference type="InterPro" id="IPR001404">
    <property type="entry name" value="Hsp90_fam"/>
</dbReference>
<feature type="domain" description="HD-CE" evidence="5">
    <location>
        <begin position="55"/>
        <end position="312"/>
    </location>
</feature>
<dbReference type="SUPFAM" id="SSF55874">
    <property type="entry name" value="ATPase domain of HSP90 chaperone/DNA topoisomerase II/histidine kinase"/>
    <property type="match status" value="1"/>
</dbReference>
<keyword evidence="4" id="KW-0143">Chaperone</keyword>